<name>A0A0B6ZPZ1_9EUPU</name>
<evidence type="ECO:0000313" key="2">
    <source>
        <dbReference type="EMBL" id="CEK69906.1"/>
    </source>
</evidence>
<evidence type="ECO:0000256" key="1">
    <source>
        <dbReference type="SAM" id="Phobius"/>
    </source>
</evidence>
<keyword evidence="1" id="KW-0812">Transmembrane</keyword>
<sequence>MEAEPKRGGVSGYRMEQGGDEAGSIGFCGFILWGLSLLFICITFPLSLCFCIKVVQEYE</sequence>
<accession>A0A0B6ZPZ1</accession>
<feature type="non-terminal residue" evidence="2">
    <location>
        <position position="59"/>
    </location>
</feature>
<feature type="transmembrane region" description="Helical" evidence="1">
    <location>
        <begin position="30"/>
        <end position="55"/>
    </location>
</feature>
<proteinExistence type="predicted"/>
<reference evidence="2" key="1">
    <citation type="submission" date="2014-12" db="EMBL/GenBank/DDBJ databases">
        <title>Insight into the proteome of Arion vulgaris.</title>
        <authorList>
            <person name="Aradska J."/>
            <person name="Bulat T."/>
            <person name="Smidak R."/>
            <person name="Sarate P."/>
            <person name="Gangsoo J."/>
            <person name="Sialana F."/>
            <person name="Bilban M."/>
            <person name="Lubec G."/>
        </authorList>
    </citation>
    <scope>NUCLEOTIDE SEQUENCE</scope>
    <source>
        <tissue evidence="2">Skin</tissue>
    </source>
</reference>
<dbReference type="EMBL" id="HACG01023041">
    <property type="protein sequence ID" value="CEK69906.1"/>
    <property type="molecule type" value="Transcribed_RNA"/>
</dbReference>
<organism evidence="2">
    <name type="scientific">Arion vulgaris</name>
    <dbReference type="NCBI Taxonomy" id="1028688"/>
    <lineage>
        <taxon>Eukaryota</taxon>
        <taxon>Metazoa</taxon>
        <taxon>Spiralia</taxon>
        <taxon>Lophotrochozoa</taxon>
        <taxon>Mollusca</taxon>
        <taxon>Gastropoda</taxon>
        <taxon>Heterobranchia</taxon>
        <taxon>Euthyneura</taxon>
        <taxon>Panpulmonata</taxon>
        <taxon>Eupulmonata</taxon>
        <taxon>Stylommatophora</taxon>
        <taxon>Helicina</taxon>
        <taxon>Arionoidea</taxon>
        <taxon>Arionidae</taxon>
        <taxon>Arion</taxon>
    </lineage>
</organism>
<dbReference type="AlphaFoldDB" id="A0A0B6ZPZ1"/>
<protein>
    <submittedName>
        <fullName evidence="2">Uncharacterized protein</fullName>
    </submittedName>
</protein>
<keyword evidence="1" id="KW-1133">Transmembrane helix</keyword>
<keyword evidence="1" id="KW-0472">Membrane</keyword>
<gene>
    <name evidence="2" type="primary">ORF72078</name>
</gene>